<comment type="caution">
    <text evidence="2">The sequence shown here is derived from an EMBL/GenBank/DDBJ whole genome shotgun (WGS) entry which is preliminary data.</text>
</comment>
<evidence type="ECO:0000313" key="3">
    <source>
        <dbReference type="Proteomes" id="UP000224203"/>
    </source>
</evidence>
<dbReference type="EMBL" id="NULI01000004">
    <property type="protein sequence ID" value="PGS83986.1"/>
    <property type="molecule type" value="Genomic_DNA"/>
</dbReference>
<dbReference type="SUPFAM" id="SSF47413">
    <property type="entry name" value="lambda repressor-like DNA-binding domains"/>
    <property type="match status" value="1"/>
</dbReference>
<dbReference type="CDD" id="cd00093">
    <property type="entry name" value="HTH_XRE"/>
    <property type="match status" value="1"/>
</dbReference>
<dbReference type="Proteomes" id="UP000224203">
    <property type="component" value="Unassembled WGS sequence"/>
</dbReference>
<proteinExistence type="predicted"/>
<gene>
    <name evidence="2" type="ORF">COC69_01095</name>
</gene>
<organism evidence="2 3">
    <name type="scientific">Bacillus cereus</name>
    <dbReference type="NCBI Taxonomy" id="1396"/>
    <lineage>
        <taxon>Bacteria</taxon>
        <taxon>Bacillati</taxon>
        <taxon>Bacillota</taxon>
        <taxon>Bacilli</taxon>
        <taxon>Bacillales</taxon>
        <taxon>Bacillaceae</taxon>
        <taxon>Bacillus</taxon>
        <taxon>Bacillus cereus group</taxon>
    </lineage>
</organism>
<reference evidence="2 3" key="1">
    <citation type="submission" date="2017-09" db="EMBL/GenBank/DDBJ databases">
        <title>Large-scale bioinformatics analysis of Bacillus genomes uncovers conserved roles of natural products in bacterial physiology.</title>
        <authorList>
            <consortium name="Agbiome Team Llc"/>
            <person name="Bleich R.M."/>
            <person name="Grubbs K.J."/>
            <person name="Santa Maria K.C."/>
            <person name="Allen S.E."/>
            <person name="Farag S."/>
            <person name="Shank E.A."/>
            <person name="Bowers A."/>
        </authorList>
    </citation>
    <scope>NUCLEOTIDE SEQUENCE [LARGE SCALE GENOMIC DNA]</scope>
    <source>
        <strain evidence="2 3">AFS041711</strain>
    </source>
</reference>
<accession>A0A9X7CSK5</accession>
<protein>
    <submittedName>
        <fullName evidence="2">Transcriptional regulator</fullName>
    </submittedName>
</protein>
<dbReference type="GO" id="GO:0003677">
    <property type="term" value="F:DNA binding"/>
    <property type="evidence" value="ECO:0007669"/>
    <property type="project" value="InterPro"/>
</dbReference>
<dbReference type="InterPro" id="IPR010982">
    <property type="entry name" value="Lambda_DNA-bd_dom_sf"/>
</dbReference>
<dbReference type="Pfam" id="PF01381">
    <property type="entry name" value="HTH_3"/>
    <property type="match status" value="1"/>
</dbReference>
<dbReference type="Gene3D" id="1.10.260.40">
    <property type="entry name" value="lambda repressor-like DNA-binding domains"/>
    <property type="match status" value="1"/>
</dbReference>
<dbReference type="RefSeq" id="WP_098782144.1">
    <property type="nucleotide sequence ID" value="NZ_NULI01000004.1"/>
</dbReference>
<sequence>MSIFDRVKKLADKQNISLSELAKRLDMGENSLYKWKSQNPTVEKLQKVADYFNVSTDYLLGRETTPHDDFCDEDFFAIERAAKKLDPVDRQKLRKIMELTFEKAFSEDDDIDEDDYL</sequence>
<evidence type="ECO:0000259" key="1">
    <source>
        <dbReference type="PROSITE" id="PS50943"/>
    </source>
</evidence>
<dbReference type="PROSITE" id="PS50943">
    <property type="entry name" value="HTH_CROC1"/>
    <property type="match status" value="1"/>
</dbReference>
<name>A0A9X7CSK5_BACCE</name>
<dbReference type="SMART" id="SM00530">
    <property type="entry name" value="HTH_XRE"/>
    <property type="match status" value="1"/>
</dbReference>
<evidence type="ECO:0000313" key="2">
    <source>
        <dbReference type="EMBL" id="PGS83986.1"/>
    </source>
</evidence>
<feature type="domain" description="HTH cro/C1-type" evidence="1">
    <location>
        <begin position="7"/>
        <end position="59"/>
    </location>
</feature>
<dbReference type="InterPro" id="IPR001387">
    <property type="entry name" value="Cro/C1-type_HTH"/>
</dbReference>
<dbReference type="AlphaFoldDB" id="A0A9X7CSK5"/>